<keyword evidence="3" id="KW-1185">Reference proteome</keyword>
<protein>
    <submittedName>
        <fullName evidence="2">Uncharacterized protein</fullName>
    </submittedName>
</protein>
<sequence>MSLSVTLFRRRKFYLLLILMIIASLWLWPKTVPPDTMHYYRSLLCAVASGPEQVTADNFTRVLEKTVEGSNSDYSLRKYHYNSTAGNAVVKEWNRLSADQQQQARTTSQRCLILLQSVQ</sequence>
<organism evidence="2 3">
    <name type="scientific">Tatumella punctata</name>
    <dbReference type="NCBI Taxonomy" id="399969"/>
    <lineage>
        <taxon>Bacteria</taxon>
        <taxon>Pseudomonadati</taxon>
        <taxon>Pseudomonadota</taxon>
        <taxon>Gammaproteobacteria</taxon>
        <taxon>Enterobacterales</taxon>
        <taxon>Erwiniaceae</taxon>
        <taxon>Tatumella</taxon>
    </lineage>
</organism>
<dbReference type="RefSeq" id="WP_212709668.1">
    <property type="nucleotide sequence ID" value="NZ_BAAAFW010000004.1"/>
</dbReference>
<proteinExistence type="predicted"/>
<name>A0ABW1VST2_9GAMM</name>
<evidence type="ECO:0000313" key="3">
    <source>
        <dbReference type="Proteomes" id="UP001596215"/>
    </source>
</evidence>
<dbReference type="Proteomes" id="UP001596215">
    <property type="component" value="Unassembled WGS sequence"/>
</dbReference>
<reference evidence="3" key="1">
    <citation type="journal article" date="2019" name="Int. J. Syst. Evol. Microbiol.">
        <title>The Global Catalogue of Microorganisms (GCM) 10K type strain sequencing project: providing services to taxonomists for standard genome sequencing and annotation.</title>
        <authorList>
            <consortium name="The Broad Institute Genomics Platform"/>
            <consortium name="The Broad Institute Genome Sequencing Center for Infectious Disease"/>
            <person name="Wu L."/>
            <person name="Ma J."/>
        </authorList>
    </citation>
    <scope>NUCLEOTIDE SEQUENCE [LARGE SCALE GENOMIC DNA]</scope>
    <source>
        <strain evidence="3">CGMCC 4.1530</strain>
    </source>
</reference>
<dbReference type="EMBL" id="JBHSUC010000038">
    <property type="protein sequence ID" value="MFC6363598.1"/>
    <property type="molecule type" value="Genomic_DNA"/>
</dbReference>
<keyword evidence="1" id="KW-0812">Transmembrane</keyword>
<keyword evidence="1" id="KW-0472">Membrane</keyword>
<feature type="transmembrane region" description="Helical" evidence="1">
    <location>
        <begin position="12"/>
        <end position="29"/>
    </location>
</feature>
<evidence type="ECO:0000313" key="2">
    <source>
        <dbReference type="EMBL" id="MFC6363598.1"/>
    </source>
</evidence>
<keyword evidence="1" id="KW-1133">Transmembrane helix</keyword>
<evidence type="ECO:0000256" key="1">
    <source>
        <dbReference type="SAM" id="Phobius"/>
    </source>
</evidence>
<accession>A0ABW1VST2</accession>
<comment type="caution">
    <text evidence="2">The sequence shown here is derived from an EMBL/GenBank/DDBJ whole genome shotgun (WGS) entry which is preliminary data.</text>
</comment>
<gene>
    <name evidence="2" type="ORF">ACFP73_16195</name>
</gene>